<comment type="similarity">
    <text evidence="1">Belongs to the UPF0390 family.</text>
</comment>
<reference evidence="4" key="1">
    <citation type="submission" date="2014-01" db="EMBL/GenBank/DDBJ databases">
        <title>The Genome Sequence of Anopheles farauti FAR1 (V2).</title>
        <authorList>
            <consortium name="The Broad Institute Genomics Platform"/>
            <person name="Neafsey D.E."/>
            <person name="Besansky N."/>
            <person name="Howell P."/>
            <person name="Walton C."/>
            <person name="Young S.K."/>
            <person name="Zeng Q."/>
            <person name="Gargeya S."/>
            <person name="Fitzgerald M."/>
            <person name="Haas B."/>
            <person name="Abouelleil A."/>
            <person name="Allen A.W."/>
            <person name="Alvarado L."/>
            <person name="Arachchi H.M."/>
            <person name="Berlin A.M."/>
            <person name="Chapman S.B."/>
            <person name="Gainer-Dewar J."/>
            <person name="Goldberg J."/>
            <person name="Griggs A."/>
            <person name="Gujja S."/>
            <person name="Hansen M."/>
            <person name="Howarth C."/>
            <person name="Imamovic A."/>
            <person name="Ireland A."/>
            <person name="Larimer J."/>
            <person name="McCowan C."/>
            <person name="Murphy C."/>
            <person name="Pearson M."/>
            <person name="Poon T.W."/>
            <person name="Priest M."/>
            <person name="Roberts A."/>
            <person name="Saif S."/>
            <person name="Shea T."/>
            <person name="Sisk P."/>
            <person name="Sykes S."/>
            <person name="Wortman J."/>
            <person name="Nusbaum C."/>
            <person name="Birren B."/>
        </authorList>
    </citation>
    <scope>NUCLEOTIDE SEQUENCE [LARGE SCALE GENOMIC DNA]</scope>
    <source>
        <strain evidence="4">FAR1</strain>
    </source>
</reference>
<keyword evidence="4" id="KW-1185">Reference proteome</keyword>
<feature type="compositionally biased region" description="Low complexity" evidence="2">
    <location>
        <begin position="11"/>
        <end position="22"/>
    </location>
</feature>
<dbReference type="PANTHER" id="PTHR16967">
    <property type="entry name" value="LEYDIG CELL TUMOR 10 KDA PROTEIN HOMOLOG"/>
    <property type="match status" value="1"/>
</dbReference>
<organism evidence="3 4">
    <name type="scientific">Anopheles farauti</name>
    <dbReference type="NCBI Taxonomy" id="69004"/>
    <lineage>
        <taxon>Eukaryota</taxon>
        <taxon>Metazoa</taxon>
        <taxon>Ecdysozoa</taxon>
        <taxon>Arthropoda</taxon>
        <taxon>Hexapoda</taxon>
        <taxon>Insecta</taxon>
        <taxon>Pterygota</taxon>
        <taxon>Neoptera</taxon>
        <taxon>Endopterygota</taxon>
        <taxon>Diptera</taxon>
        <taxon>Nematocera</taxon>
        <taxon>Culicoidea</taxon>
        <taxon>Culicidae</taxon>
        <taxon>Anophelinae</taxon>
        <taxon>Anopheles</taxon>
    </lineage>
</organism>
<accession>A0A182Q071</accession>
<evidence type="ECO:0000256" key="1">
    <source>
        <dbReference type="ARBA" id="ARBA00006802"/>
    </source>
</evidence>
<feature type="compositionally biased region" description="Basic residues" evidence="2">
    <location>
        <begin position="1"/>
        <end position="10"/>
    </location>
</feature>
<protein>
    <submittedName>
        <fullName evidence="3">Uncharacterized protein</fullName>
    </submittedName>
</protein>
<feature type="region of interest" description="Disordered" evidence="2">
    <location>
        <begin position="1"/>
        <end position="44"/>
    </location>
</feature>
<dbReference type="Pfam" id="PF09495">
    <property type="entry name" value="DUF2462"/>
    <property type="match status" value="1"/>
</dbReference>
<dbReference type="PANTHER" id="PTHR16967:SF1">
    <property type="entry name" value="LEYDIG CELL TUMOR 10 KDA PROTEIN HOMOLOG"/>
    <property type="match status" value="1"/>
</dbReference>
<dbReference type="Proteomes" id="UP000075886">
    <property type="component" value="Unassembled WGS sequence"/>
</dbReference>
<evidence type="ECO:0000313" key="4">
    <source>
        <dbReference type="Proteomes" id="UP000075886"/>
    </source>
</evidence>
<feature type="compositionally biased region" description="Basic residues" evidence="2">
    <location>
        <begin position="23"/>
        <end position="43"/>
    </location>
</feature>
<dbReference type="InterPro" id="IPR019034">
    <property type="entry name" value="UPF0390"/>
</dbReference>
<dbReference type="EnsemblMetazoa" id="AFAF000463-RA">
    <property type="protein sequence ID" value="AFAF000463-PA"/>
    <property type="gene ID" value="AFAF000463"/>
</dbReference>
<dbReference type="EMBL" id="AXCN02001066">
    <property type="status" value="NOT_ANNOTATED_CDS"/>
    <property type="molecule type" value="Genomic_DNA"/>
</dbReference>
<reference evidence="3" key="2">
    <citation type="submission" date="2020-05" db="UniProtKB">
        <authorList>
            <consortium name="EnsemblMetazoa"/>
        </authorList>
    </citation>
    <scope>IDENTIFICATION</scope>
    <source>
        <strain evidence="3">FAR1</strain>
    </source>
</reference>
<evidence type="ECO:0000313" key="3">
    <source>
        <dbReference type="EnsemblMetazoa" id="AFAF000463-PA"/>
    </source>
</evidence>
<dbReference type="VEuPathDB" id="VectorBase:AFAF000463"/>
<sequence length="104" mass="11515">MAQGKLKVKSKAPPNAKKGGAANKKKGTAFNKRKNAPIQSKKHKFEEAHKLKQVITRTVNKKNEDDIRKIAYEGQTKLSQAQLAVQEHHRKQAQNDGSEAGSSK</sequence>
<feature type="region of interest" description="Disordered" evidence="2">
    <location>
        <begin position="81"/>
        <end position="104"/>
    </location>
</feature>
<proteinExistence type="inferred from homology"/>
<dbReference type="AlphaFoldDB" id="A0A182Q071"/>
<name>A0A182Q071_9DIPT</name>
<feature type="compositionally biased region" description="Polar residues" evidence="2">
    <location>
        <begin position="94"/>
        <end position="104"/>
    </location>
</feature>
<evidence type="ECO:0000256" key="2">
    <source>
        <dbReference type="SAM" id="MobiDB-lite"/>
    </source>
</evidence>